<dbReference type="Proteomes" id="UP000199400">
    <property type="component" value="Unassembled WGS sequence"/>
</dbReference>
<organism evidence="1 2">
    <name type="scientific">Nannocystis exedens</name>
    <dbReference type="NCBI Taxonomy" id="54"/>
    <lineage>
        <taxon>Bacteria</taxon>
        <taxon>Pseudomonadati</taxon>
        <taxon>Myxococcota</taxon>
        <taxon>Polyangia</taxon>
        <taxon>Nannocystales</taxon>
        <taxon>Nannocystaceae</taxon>
        <taxon>Nannocystis</taxon>
    </lineage>
</organism>
<proteinExistence type="predicted"/>
<dbReference type="OrthoDB" id="5522346at2"/>
<gene>
    <name evidence="1" type="ORF">SAMN02745121_02331</name>
</gene>
<name>A0A1I1WGF5_9BACT</name>
<evidence type="ECO:0000313" key="2">
    <source>
        <dbReference type="Proteomes" id="UP000199400"/>
    </source>
</evidence>
<dbReference type="AlphaFoldDB" id="A0A1I1WGF5"/>
<keyword evidence="2" id="KW-1185">Reference proteome</keyword>
<reference evidence="2" key="1">
    <citation type="submission" date="2016-10" db="EMBL/GenBank/DDBJ databases">
        <authorList>
            <person name="Varghese N."/>
            <person name="Submissions S."/>
        </authorList>
    </citation>
    <scope>NUCLEOTIDE SEQUENCE [LARGE SCALE GENOMIC DNA]</scope>
    <source>
        <strain evidence="2">ATCC 25963</strain>
    </source>
</reference>
<dbReference type="STRING" id="54.SAMN02745121_02331"/>
<accession>A0A1I1WGF5</accession>
<dbReference type="RefSeq" id="WP_096326091.1">
    <property type="nucleotide sequence ID" value="NZ_FOMX01000006.1"/>
</dbReference>
<protein>
    <submittedName>
        <fullName evidence="1">Uncharacterized protein</fullName>
    </submittedName>
</protein>
<dbReference type="EMBL" id="FOMX01000006">
    <property type="protein sequence ID" value="SFD94142.1"/>
    <property type="molecule type" value="Genomic_DNA"/>
</dbReference>
<evidence type="ECO:0000313" key="1">
    <source>
        <dbReference type="EMBL" id="SFD94142.1"/>
    </source>
</evidence>
<sequence>MAKPIIVTWGGVQSTFDHEKLDRAKLYGKRQRQILDPHEQRCERAELSRDGTLLIRSGMTAQGYFDESNAWIPNSKLVGLDADGNPLPHIGSTLGEPQKLEGPVEPGELLDLAVRSVYTLDPNGLDPKLEGELRAGKVFRFVFSYRGGYDTELAYLVCNGGAYFALVGSPAVSEWCELQTTVTDDPGGDDDGDELDFEMF</sequence>